<organism evidence="1">
    <name type="scientific">uncultured Caudovirales phage</name>
    <dbReference type="NCBI Taxonomy" id="2100421"/>
    <lineage>
        <taxon>Viruses</taxon>
        <taxon>Duplodnaviria</taxon>
        <taxon>Heunggongvirae</taxon>
        <taxon>Uroviricota</taxon>
        <taxon>Caudoviricetes</taxon>
        <taxon>Peduoviridae</taxon>
        <taxon>Maltschvirus</taxon>
        <taxon>Maltschvirus maltsch</taxon>
    </lineage>
</organism>
<dbReference type="EMBL" id="LR796294">
    <property type="protein sequence ID" value="CAB4135243.1"/>
    <property type="molecule type" value="Genomic_DNA"/>
</dbReference>
<name>A0A6J5LII0_9CAUD</name>
<accession>A0A6J5LII0</accession>
<dbReference type="EMBL" id="LR796249">
    <property type="protein sequence ID" value="CAB4131439.1"/>
    <property type="molecule type" value="Genomic_DNA"/>
</dbReference>
<reference evidence="1" key="1">
    <citation type="submission" date="2020-04" db="EMBL/GenBank/DDBJ databases">
        <authorList>
            <person name="Chiriac C."/>
            <person name="Salcher M."/>
            <person name="Ghai R."/>
            <person name="Kavagutti S V."/>
        </authorList>
    </citation>
    <scope>NUCLEOTIDE SEQUENCE</scope>
</reference>
<sequence length="116" mass="13497">MKHMIHPTRKNKKLWRRLDIPFKDLPQLYRYSKGSFSRRQKRGIWLAGNKCVYGHKLSQPYLASEVFPPTPVGQSGSIWAERKCTRCQRTWKIKDASVVAALITQHQAIFSGNLKE</sequence>
<gene>
    <name evidence="1" type="ORF">UFOVP127_93</name>
    <name evidence="2" type="ORF">UFOVP276_199</name>
</gene>
<evidence type="ECO:0000313" key="1">
    <source>
        <dbReference type="EMBL" id="CAB4131439.1"/>
    </source>
</evidence>
<proteinExistence type="predicted"/>
<evidence type="ECO:0000313" key="2">
    <source>
        <dbReference type="EMBL" id="CAB4135243.1"/>
    </source>
</evidence>
<protein>
    <submittedName>
        <fullName evidence="1">Uncharacterized protein</fullName>
    </submittedName>
</protein>